<proteinExistence type="predicted"/>
<protein>
    <submittedName>
        <fullName evidence="1">Uncharacterized protein</fullName>
    </submittedName>
</protein>
<sequence length="79" mass="9110">MPKVKSSRARRIRSSRLFVNPNFAYLAASPDGLIGDDGIVKADIAIILTRFIRLDGGRYEEEFLQRWFYISISGQRLYI</sequence>
<dbReference type="EMBL" id="JABXBU010000015">
    <property type="protein sequence ID" value="KAF8786397.1"/>
    <property type="molecule type" value="Genomic_DNA"/>
</dbReference>
<evidence type="ECO:0000313" key="2">
    <source>
        <dbReference type="Proteomes" id="UP000807504"/>
    </source>
</evidence>
<reference evidence="1" key="2">
    <citation type="submission" date="2020-06" db="EMBL/GenBank/DDBJ databases">
        <authorList>
            <person name="Sheffer M."/>
        </authorList>
    </citation>
    <scope>NUCLEOTIDE SEQUENCE</scope>
</reference>
<organism evidence="1 2">
    <name type="scientific">Argiope bruennichi</name>
    <name type="common">Wasp spider</name>
    <name type="synonym">Aranea bruennichi</name>
    <dbReference type="NCBI Taxonomy" id="94029"/>
    <lineage>
        <taxon>Eukaryota</taxon>
        <taxon>Metazoa</taxon>
        <taxon>Ecdysozoa</taxon>
        <taxon>Arthropoda</taxon>
        <taxon>Chelicerata</taxon>
        <taxon>Arachnida</taxon>
        <taxon>Araneae</taxon>
        <taxon>Araneomorphae</taxon>
        <taxon>Entelegynae</taxon>
        <taxon>Araneoidea</taxon>
        <taxon>Araneidae</taxon>
        <taxon>Argiope</taxon>
    </lineage>
</organism>
<gene>
    <name evidence="1" type="ORF">HNY73_008118</name>
</gene>
<reference evidence="1" key="1">
    <citation type="journal article" date="2020" name="bioRxiv">
        <title>Chromosome-level reference genome of the European wasp spider Argiope bruennichi: a resource for studies on range expansion and evolutionary adaptation.</title>
        <authorList>
            <person name="Sheffer M.M."/>
            <person name="Hoppe A."/>
            <person name="Krehenwinkel H."/>
            <person name="Uhl G."/>
            <person name="Kuss A.W."/>
            <person name="Jensen L."/>
            <person name="Jensen C."/>
            <person name="Gillespie R.G."/>
            <person name="Hoff K.J."/>
            <person name="Prost S."/>
        </authorList>
    </citation>
    <scope>NUCLEOTIDE SEQUENCE</scope>
</reference>
<dbReference type="AlphaFoldDB" id="A0A8T0F5K1"/>
<evidence type="ECO:0000313" key="1">
    <source>
        <dbReference type="EMBL" id="KAF8786397.1"/>
    </source>
</evidence>
<dbReference type="Proteomes" id="UP000807504">
    <property type="component" value="Unassembled WGS sequence"/>
</dbReference>
<name>A0A8T0F5K1_ARGBR</name>
<accession>A0A8T0F5K1</accession>
<keyword evidence="2" id="KW-1185">Reference proteome</keyword>
<comment type="caution">
    <text evidence="1">The sequence shown here is derived from an EMBL/GenBank/DDBJ whole genome shotgun (WGS) entry which is preliminary data.</text>
</comment>
<dbReference type="InterPro" id="IPR011604">
    <property type="entry name" value="PDDEXK-like_dom_sf"/>
</dbReference>
<dbReference type="Gene3D" id="3.90.320.10">
    <property type="match status" value="1"/>
</dbReference>